<organism evidence="1">
    <name type="scientific">Sesamum radiatum</name>
    <name type="common">Black benniseed</name>
    <dbReference type="NCBI Taxonomy" id="300843"/>
    <lineage>
        <taxon>Eukaryota</taxon>
        <taxon>Viridiplantae</taxon>
        <taxon>Streptophyta</taxon>
        <taxon>Embryophyta</taxon>
        <taxon>Tracheophyta</taxon>
        <taxon>Spermatophyta</taxon>
        <taxon>Magnoliopsida</taxon>
        <taxon>eudicotyledons</taxon>
        <taxon>Gunneridae</taxon>
        <taxon>Pentapetalae</taxon>
        <taxon>asterids</taxon>
        <taxon>lamiids</taxon>
        <taxon>Lamiales</taxon>
        <taxon>Pedaliaceae</taxon>
        <taxon>Sesamum</taxon>
    </lineage>
</organism>
<sequence length="54" mass="6163">MEIALYKAAPKILDLPPLRMELALLLMFNKHLVKVPYVEPMSIRGTLQSLQETP</sequence>
<gene>
    <name evidence="1" type="ORF">Sradi_5424000</name>
</gene>
<name>A0AAW2LBA4_SESRA</name>
<evidence type="ECO:0000313" key="1">
    <source>
        <dbReference type="EMBL" id="KAL0315458.1"/>
    </source>
</evidence>
<comment type="caution">
    <text evidence="1">The sequence shown here is derived from an EMBL/GenBank/DDBJ whole genome shotgun (WGS) entry which is preliminary data.</text>
</comment>
<reference evidence="1" key="1">
    <citation type="submission" date="2020-06" db="EMBL/GenBank/DDBJ databases">
        <authorList>
            <person name="Li T."/>
            <person name="Hu X."/>
            <person name="Zhang T."/>
            <person name="Song X."/>
            <person name="Zhang H."/>
            <person name="Dai N."/>
            <person name="Sheng W."/>
            <person name="Hou X."/>
            <person name="Wei L."/>
        </authorList>
    </citation>
    <scope>NUCLEOTIDE SEQUENCE</scope>
    <source>
        <strain evidence="1">G02</strain>
        <tissue evidence="1">Leaf</tissue>
    </source>
</reference>
<dbReference type="AlphaFoldDB" id="A0AAW2LBA4"/>
<protein>
    <submittedName>
        <fullName evidence="1">Uncharacterized protein</fullName>
    </submittedName>
</protein>
<reference evidence="1" key="2">
    <citation type="journal article" date="2024" name="Plant">
        <title>Genomic evolution and insights into agronomic trait innovations of Sesamum species.</title>
        <authorList>
            <person name="Miao H."/>
            <person name="Wang L."/>
            <person name="Qu L."/>
            <person name="Liu H."/>
            <person name="Sun Y."/>
            <person name="Le M."/>
            <person name="Wang Q."/>
            <person name="Wei S."/>
            <person name="Zheng Y."/>
            <person name="Lin W."/>
            <person name="Duan Y."/>
            <person name="Cao H."/>
            <person name="Xiong S."/>
            <person name="Wang X."/>
            <person name="Wei L."/>
            <person name="Li C."/>
            <person name="Ma Q."/>
            <person name="Ju M."/>
            <person name="Zhao R."/>
            <person name="Li G."/>
            <person name="Mu C."/>
            <person name="Tian Q."/>
            <person name="Mei H."/>
            <person name="Zhang T."/>
            <person name="Gao T."/>
            <person name="Zhang H."/>
        </authorList>
    </citation>
    <scope>NUCLEOTIDE SEQUENCE</scope>
    <source>
        <strain evidence="1">G02</strain>
    </source>
</reference>
<accession>A0AAW2LBA4</accession>
<dbReference type="EMBL" id="JACGWJ010000025">
    <property type="protein sequence ID" value="KAL0315458.1"/>
    <property type="molecule type" value="Genomic_DNA"/>
</dbReference>
<proteinExistence type="predicted"/>